<proteinExistence type="inferred from homology"/>
<feature type="signal peptide" evidence="7">
    <location>
        <begin position="1"/>
        <end position="23"/>
    </location>
</feature>
<organism evidence="9 10">
    <name type="scientific">Actinobacillus indolicus</name>
    <dbReference type="NCBI Taxonomy" id="51049"/>
    <lineage>
        <taxon>Bacteria</taxon>
        <taxon>Pseudomonadati</taxon>
        <taxon>Pseudomonadota</taxon>
        <taxon>Gammaproteobacteria</taxon>
        <taxon>Pasteurellales</taxon>
        <taxon>Pasteurellaceae</taxon>
        <taxon>Actinobacillus</taxon>
    </lineage>
</organism>
<dbReference type="GO" id="GO:0071555">
    <property type="term" value="P:cell wall organization"/>
    <property type="evidence" value="ECO:0007669"/>
    <property type="project" value="UniProtKB-KW"/>
</dbReference>
<protein>
    <recommendedName>
        <fullName evidence="3">N-acetylmuramoyl-L-alanine amidase</fullName>
        <ecNumber evidence="3">3.5.1.28</ecNumber>
    </recommendedName>
</protein>
<dbReference type="SUPFAM" id="SSF53187">
    <property type="entry name" value="Zn-dependent exopeptidases"/>
    <property type="match status" value="1"/>
</dbReference>
<dbReference type="Pfam" id="PF01476">
    <property type="entry name" value="LysM"/>
    <property type="match status" value="1"/>
</dbReference>
<evidence type="ECO:0000256" key="6">
    <source>
        <dbReference type="SAM" id="MobiDB-lite"/>
    </source>
</evidence>
<dbReference type="Gene3D" id="3.40.630.40">
    <property type="entry name" value="Zn-dependent exopeptidases"/>
    <property type="match status" value="1"/>
</dbReference>
<name>A0A4P7CGZ8_9PAST</name>
<evidence type="ECO:0000313" key="10">
    <source>
        <dbReference type="Proteomes" id="UP000294444"/>
    </source>
</evidence>
<evidence type="ECO:0000256" key="4">
    <source>
        <dbReference type="ARBA" id="ARBA00022801"/>
    </source>
</evidence>
<dbReference type="KEGG" id="aio:EXH44_08730"/>
<dbReference type="Pfam" id="PF01520">
    <property type="entry name" value="Amidase_3"/>
    <property type="match status" value="1"/>
</dbReference>
<sequence length="405" mass="45148">MQKLLHYFCLGTMTLFMSLSVQARLTIAIDAGHGGKDPGAIGKNLGIKEKEVTLSIARELKALLDADPNFKAVMTRNGDYFIQLPDRTEIARKNRADYLVSIHADSSPSSDNLRGASVWVLSNRRANDELGKWLEDHEKQSELLGGAGSVLSSNQERYLNQTVLDLQFSHSQRSGYELGKTVLGKMRNITQLAKSAPQHASLSVLRSPDIPSILVETGFLSNVVEEQKLATKAYRRQVAQAIYQGLVEYRRKSPSQSSGAVYKEVKAEKKAENKETETKSVKSNNASEKKTKQENSSTTKEKQTTKDKSKSAGEKNKTDVVNKKESTSKEAKENKETKSSKNTKEEKLDSKPEKVVNPNASFHVVQQDETLYSIARMYKTTPEKLSQLNNIKENKIVVGKKLKLK</sequence>
<dbReference type="InterPro" id="IPR018392">
    <property type="entry name" value="LysM"/>
</dbReference>
<comment type="catalytic activity">
    <reaction evidence="1">
        <text>Hydrolyzes the link between N-acetylmuramoyl residues and L-amino acid residues in certain cell-wall glycopeptides.</text>
        <dbReference type="EC" id="3.5.1.28"/>
    </reaction>
</comment>
<dbReference type="CDD" id="cd00118">
    <property type="entry name" value="LysM"/>
    <property type="match status" value="1"/>
</dbReference>
<keyword evidence="10" id="KW-1185">Reference proteome</keyword>
<comment type="similarity">
    <text evidence="2">Belongs to the N-acetylmuramoyl-L-alanine amidase 3 family.</text>
</comment>
<feature type="domain" description="LysM" evidence="8">
    <location>
        <begin position="361"/>
        <end position="404"/>
    </location>
</feature>
<evidence type="ECO:0000256" key="5">
    <source>
        <dbReference type="ARBA" id="ARBA00023316"/>
    </source>
</evidence>
<evidence type="ECO:0000256" key="7">
    <source>
        <dbReference type="SAM" id="SignalP"/>
    </source>
</evidence>
<dbReference type="EC" id="3.5.1.28" evidence="3"/>
<keyword evidence="4" id="KW-0378">Hydrolase</keyword>
<dbReference type="AlphaFoldDB" id="A0A4P7CGZ8"/>
<reference evidence="9 10" key="1">
    <citation type="submission" date="2019-03" db="EMBL/GenBank/DDBJ databases">
        <authorList>
            <person name="Che Y."/>
            <person name="Zhou L."/>
        </authorList>
    </citation>
    <scope>NUCLEOTIDE SEQUENCE [LARGE SCALE GENOMIC DNA]</scope>
    <source>
        <strain evidence="9 10">AIFJ1607</strain>
    </source>
</reference>
<feature type="region of interest" description="Disordered" evidence="6">
    <location>
        <begin position="253"/>
        <end position="362"/>
    </location>
</feature>
<dbReference type="Proteomes" id="UP000294444">
    <property type="component" value="Chromosome"/>
</dbReference>
<dbReference type="InterPro" id="IPR050695">
    <property type="entry name" value="N-acetylmuramoyl_amidase_3"/>
</dbReference>
<dbReference type="SMART" id="SM00257">
    <property type="entry name" value="LysM"/>
    <property type="match status" value="1"/>
</dbReference>
<feature type="compositionally biased region" description="Basic and acidic residues" evidence="6">
    <location>
        <begin position="287"/>
        <end position="354"/>
    </location>
</feature>
<evidence type="ECO:0000259" key="8">
    <source>
        <dbReference type="PROSITE" id="PS51782"/>
    </source>
</evidence>
<feature type="compositionally biased region" description="Basic and acidic residues" evidence="6">
    <location>
        <begin position="263"/>
        <end position="280"/>
    </location>
</feature>
<dbReference type="CDD" id="cd02696">
    <property type="entry name" value="MurNAc-LAA"/>
    <property type="match status" value="1"/>
</dbReference>
<keyword evidence="7" id="KW-0732">Signal</keyword>
<evidence type="ECO:0000256" key="2">
    <source>
        <dbReference type="ARBA" id="ARBA00010860"/>
    </source>
</evidence>
<evidence type="ECO:0000313" key="9">
    <source>
        <dbReference type="EMBL" id="QBQ64298.1"/>
    </source>
</evidence>
<dbReference type="GO" id="GO:0009253">
    <property type="term" value="P:peptidoglycan catabolic process"/>
    <property type="evidence" value="ECO:0007669"/>
    <property type="project" value="InterPro"/>
</dbReference>
<dbReference type="RefSeq" id="WP_162857121.1">
    <property type="nucleotide sequence ID" value="NZ_CP038145.1"/>
</dbReference>
<dbReference type="EMBL" id="CP038145">
    <property type="protein sequence ID" value="QBQ64298.1"/>
    <property type="molecule type" value="Genomic_DNA"/>
</dbReference>
<dbReference type="GO" id="GO:0030288">
    <property type="term" value="C:outer membrane-bounded periplasmic space"/>
    <property type="evidence" value="ECO:0007669"/>
    <property type="project" value="TreeGrafter"/>
</dbReference>
<evidence type="ECO:0000256" key="3">
    <source>
        <dbReference type="ARBA" id="ARBA00011901"/>
    </source>
</evidence>
<feature type="chain" id="PRO_5020551180" description="N-acetylmuramoyl-L-alanine amidase" evidence="7">
    <location>
        <begin position="24"/>
        <end position="405"/>
    </location>
</feature>
<dbReference type="InterPro" id="IPR036779">
    <property type="entry name" value="LysM_dom_sf"/>
</dbReference>
<dbReference type="GO" id="GO:0008745">
    <property type="term" value="F:N-acetylmuramoyl-L-alanine amidase activity"/>
    <property type="evidence" value="ECO:0007669"/>
    <property type="project" value="UniProtKB-EC"/>
</dbReference>
<dbReference type="Gene3D" id="3.10.350.10">
    <property type="entry name" value="LysM domain"/>
    <property type="match status" value="1"/>
</dbReference>
<dbReference type="InterPro" id="IPR002508">
    <property type="entry name" value="MurNAc-LAA_cat"/>
</dbReference>
<accession>A0A4P7CGZ8</accession>
<dbReference type="PANTHER" id="PTHR30404">
    <property type="entry name" value="N-ACETYLMURAMOYL-L-ALANINE AMIDASE"/>
    <property type="match status" value="1"/>
</dbReference>
<evidence type="ECO:0000256" key="1">
    <source>
        <dbReference type="ARBA" id="ARBA00001561"/>
    </source>
</evidence>
<dbReference type="SUPFAM" id="SSF54106">
    <property type="entry name" value="LysM domain"/>
    <property type="match status" value="1"/>
</dbReference>
<gene>
    <name evidence="9" type="ORF">EXH44_08730</name>
</gene>
<keyword evidence="5" id="KW-0961">Cell wall biogenesis/degradation</keyword>
<dbReference type="PROSITE" id="PS51782">
    <property type="entry name" value="LYSM"/>
    <property type="match status" value="1"/>
</dbReference>
<dbReference type="SMART" id="SM00646">
    <property type="entry name" value="Ami_3"/>
    <property type="match status" value="1"/>
</dbReference>
<dbReference type="PANTHER" id="PTHR30404:SF6">
    <property type="entry name" value="N-ACETYLMURAMOYL-L-ALANINE AMIDASE AMIB"/>
    <property type="match status" value="1"/>
</dbReference>